<dbReference type="PANTHER" id="PTHR43443:SF1">
    <property type="entry name" value="3-HEXULOSE-6-PHOSPHATE ISOMERASE"/>
    <property type="match status" value="1"/>
</dbReference>
<sequence>MSDEPTRAQSALHLIVGELEAVLGRLESAELEELAQAVTDADRVFVHGAGRSGIALRMTAMRLMHLGLTVHVVGETTTPAIETGDILLVASGSGTTAGIVAAAEAAGKAGARIAALTTARESTLAALADVVVVIPAAAKLDRSGSASEQYAGSLFEQAVALVGDAVFHSLWKRSGQSADDMWPRHANIE</sequence>
<dbReference type="InterPro" id="IPR046348">
    <property type="entry name" value="SIS_dom_sf"/>
</dbReference>
<proteinExistence type="inferred from homology"/>
<dbReference type="Gene3D" id="3.40.50.10490">
    <property type="entry name" value="Glucose-6-phosphate isomerase like protein, domain 1"/>
    <property type="match status" value="1"/>
</dbReference>
<keyword evidence="4" id="KW-1185">Reference proteome</keyword>
<evidence type="ECO:0000313" key="4">
    <source>
        <dbReference type="Proteomes" id="UP001501594"/>
    </source>
</evidence>
<dbReference type="NCBIfam" id="TIGR03127">
    <property type="entry name" value="RuMP_HxlB"/>
    <property type="match status" value="1"/>
</dbReference>
<name>A0ABP8E6J6_9MICO</name>
<feature type="domain" description="SIS" evidence="2">
    <location>
        <begin position="34"/>
        <end position="176"/>
    </location>
</feature>
<dbReference type="InterPro" id="IPR001347">
    <property type="entry name" value="SIS_dom"/>
</dbReference>
<comment type="caution">
    <text evidence="3">The sequence shown here is derived from an EMBL/GenBank/DDBJ whole genome shotgun (WGS) entry which is preliminary data.</text>
</comment>
<dbReference type="CDD" id="cd05005">
    <property type="entry name" value="SIS_PHI"/>
    <property type="match status" value="1"/>
</dbReference>
<dbReference type="InterPro" id="IPR017552">
    <property type="entry name" value="PHI/rmpB"/>
</dbReference>
<evidence type="ECO:0000256" key="1">
    <source>
        <dbReference type="ARBA" id="ARBA00009235"/>
    </source>
</evidence>
<dbReference type="SUPFAM" id="SSF53697">
    <property type="entry name" value="SIS domain"/>
    <property type="match status" value="1"/>
</dbReference>
<protein>
    <submittedName>
        <fullName evidence="3">6-phospho-3-hexuloisomerase</fullName>
    </submittedName>
</protein>
<gene>
    <name evidence="3" type="primary">hxlB</name>
    <name evidence="3" type="ORF">GCM10022256_34740</name>
</gene>
<dbReference type="PANTHER" id="PTHR43443">
    <property type="entry name" value="3-HEXULOSE-6-PHOSPHATE ISOMERASE"/>
    <property type="match status" value="1"/>
</dbReference>
<dbReference type="Proteomes" id="UP001501594">
    <property type="component" value="Unassembled WGS sequence"/>
</dbReference>
<dbReference type="PROSITE" id="PS51464">
    <property type="entry name" value="SIS"/>
    <property type="match status" value="1"/>
</dbReference>
<evidence type="ECO:0000259" key="2">
    <source>
        <dbReference type="PROSITE" id="PS51464"/>
    </source>
</evidence>
<accession>A0ABP8E6J6</accession>
<reference evidence="4" key="1">
    <citation type="journal article" date="2019" name="Int. J. Syst. Evol. Microbiol.">
        <title>The Global Catalogue of Microorganisms (GCM) 10K type strain sequencing project: providing services to taxonomists for standard genome sequencing and annotation.</title>
        <authorList>
            <consortium name="The Broad Institute Genomics Platform"/>
            <consortium name="The Broad Institute Genome Sequencing Center for Infectious Disease"/>
            <person name="Wu L."/>
            <person name="Ma J."/>
        </authorList>
    </citation>
    <scope>NUCLEOTIDE SEQUENCE [LARGE SCALE GENOMIC DNA]</scope>
    <source>
        <strain evidence="4">JCM 17442</strain>
    </source>
</reference>
<dbReference type="RefSeq" id="WP_425552946.1">
    <property type="nucleotide sequence ID" value="NZ_BAABAU010000012.1"/>
</dbReference>
<dbReference type="EMBL" id="BAABAU010000012">
    <property type="protein sequence ID" value="GAA4267862.1"/>
    <property type="molecule type" value="Genomic_DNA"/>
</dbReference>
<dbReference type="Pfam" id="PF01380">
    <property type="entry name" value="SIS"/>
    <property type="match status" value="1"/>
</dbReference>
<comment type="similarity">
    <text evidence="1">Belongs to the SIS family. PHI subfamily.</text>
</comment>
<evidence type="ECO:0000313" key="3">
    <source>
        <dbReference type="EMBL" id="GAA4267862.1"/>
    </source>
</evidence>
<organism evidence="3 4">
    <name type="scientific">Frondihabitans peucedani</name>
    <dbReference type="NCBI Taxonomy" id="598626"/>
    <lineage>
        <taxon>Bacteria</taxon>
        <taxon>Bacillati</taxon>
        <taxon>Actinomycetota</taxon>
        <taxon>Actinomycetes</taxon>
        <taxon>Micrococcales</taxon>
        <taxon>Microbacteriaceae</taxon>
        <taxon>Frondihabitans</taxon>
    </lineage>
</organism>